<protein>
    <submittedName>
        <fullName evidence="1">Uncharacterized protein</fullName>
    </submittedName>
</protein>
<proteinExistence type="predicted"/>
<evidence type="ECO:0000313" key="2">
    <source>
        <dbReference type="Proteomes" id="UP000464262"/>
    </source>
</evidence>
<name>A0A7Z2YFJ4_9VIBR</name>
<gene>
    <name evidence="1" type="ORF">GT360_16715</name>
</gene>
<keyword evidence="2" id="KW-1185">Reference proteome</keyword>
<dbReference type="AlphaFoldDB" id="A0A7Z2YFJ4"/>
<dbReference type="RefSeq" id="WP_164650095.1">
    <property type="nucleotide sequence ID" value="NZ_CP047476.1"/>
</dbReference>
<evidence type="ECO:0000313" key="1">
    <source>
        <dbReference type="EMBL" id="QIA65195.1"/>
    </source>
</evidence>
<dbReference type="EMBL" id="CP047476">
    <property type="protein sequence ID" value="QIA65195.1"/>
    <property type="molecule type" value="Genomic_DNA"/>
</dbReference>
<reference evidence="1 2" key="1">
    <citation type="submission" date="2020-01" db="EMBL/GenBank/DDBJ databases">
        <title>Whole genome and functional gene identification of agarase of Vibrio HN897.</title>
        <authorList>
            <person name="Liu Y."/>
            <person name="Zhao Z."/>
        </authorList>
    </citation>
    <scope>NUCLEOTIDE SEQUENCE [LARGE SCALE GENOMIC DNA]</scope>
    <source>
        <strain evidence="1 2">HN897</strain>
    </source>
</reference>
<sequence length="121" mass="14138">MYRYVNSRHSLQYSKLPPKDGELTTDDVPEAELEMIEVLRAWLEFGLKPLLDLAPDELTQNQSVRFYEMNDLIETLLKNPDYYCAATRIVSQWRENTVAKTYAKFLLIRSKNTESVLKTGF</sequence>
<accession>A0A7Z2YFJ4</accession>
<dbReference type="KEGG" id="vas:GT360_16715"/>
<dbReference type="Proteomes" id="UP000464262">
    <property type="component" value="Chromosome 2"/>
</dbReference>
<organism evidence="1 2">
    <name type="scientific">Vibrio astriarenae</name>
    <dbReference type="NCBI Taxonomy" id="1481923"/>
    <lineage>
        <taxon>Bacteria</taxon>
        <taxon>Pseudomonadati</taxon>
        <taxon>Pseudomonadota</taxon>
        <taxon>Gammaproteobacteria</taxon>
        <taxon>Vibrionales</taxon>
        <taxon>Vibrionaceae</taxon>
        <taxon>Vibrio</taxon>
    </lineage>
</organism>